<name>A0A1D6NSY0_MAIZE</name>
<dbReference type="EMBL" id="CM000785">
    <property type="protein sequence ID" value="AQL01329.1"/>
    <property type="molecule type" value="Genomic_DNA"/>
</dbReference>
<dbReference type="AlphaFoldDB" id="A0A1D6NSY0"/>
<evidence type="ECO:0000313" key="1">
    <source>
        <dbReference type="EMBL" id="AQL01329.1"/>
    </source>
</evidence>
<accession>A0A1D6NSY0</accession>
<gene>
    <name evidence="1" type="ORF">ZEAMMB73_Zm00001d045021</name>
</gene>
<proteinExistence type="predicted"/>
<reference evidence="1" key="1">
    <citation type="submission" date="2015-12" db="EMBL/GenBank/DDBJ databases">
        <title>Update maize B73 reference genome by single molecule sequencing technologies.</title>
        <authorList>
            <consortium name="Maize Genome Sequencing Project"/>
            <person name="Ware D."/>
        </authorList>
    </citation>
    <scope>NUCLEOTIDE SEQUENCE</scope>
    <source>
        <tissue evidence="1">Seedling</tissue>
    </source>
</reference>
<protein>
    <submittedName>
        <fullName evidence="1">Putative phosphopantothenoylcysteine decarboxylase</fullName>
    </submittedName>
</protein>
<sequence>MDDWRRQRQTDDMDMYLHLLTTLHSFLTWLSLQIDVVRQSAIVGLDFSASRKKEKKRGAIN</sequence>
<organism evidence="1">
    <name type="scientific">Zea mays</name>
    <name type="common">Maize</name>
    <dbReference type="NCBI Taxonomy" id="4577"/>
    <lineage>
        <taxon>Eukaryota</taxon>
        <taxon>Viridiplantae</taxon>
        <taxon>Streptophyta</taxon>
        <taxon>Embryophyta</taxon>
        <taxon>Tracheophyta</taxon>
        <taxon>Spermatophyta</taxon>
        <taxon>Magnoliopsida</taxon>
        <taxon>Liliopsida</taxon>
        <taxon>Poales</taxon>
        <taxon>Poaceae</taxon>
        <taxon>PACMAD clade</taxon>
        <taxon>Panicoideae</taxon>
        <taxon>Andropogonodae</taxon>
        <taxon>Andropogoneae</taxon>
        <taxon>Tripsacinae</taxon>
        <taxon>Zea</taxon>
    </lineage>
</organism>